<dbReference type="Gene3D" id="1.20.900.10">
    <property type="entry name" value="Dbl homology (DH) domain"/>
    <property type="match status" value="1"/>
</dbReference>
<evidence type="ECO:0000313" key="4">
    <source>
        <dbReference type="Proteomes" id="UP000261540"/>
    </source>
</evidence>
<dbReference type="Proteomes" id="UP000261540">
    <property type="component" value="Unplaced"/>
</dbReference>
<feature type="domain" description="PH" evidence="1">
    <location>
        <begin position="612"/>
        <end position="696"/>
    </location>
</feature>
<dbReference type="GO" id="GO:0005085">
    <property type="term" value="F:guanyl-nucleotide exchange factor activity"/>
    <property type="evidence" value="ECO:0007669"/>
    <property type="project" value="InterPro"/>
</dbReference>
<dbReference type="InterPro" id="IPR035899">
    <property type="entry name" value="DBL_dom_sf"/>
</dbReference>
<dbReference type="InterPro" id="IPR001849">
    <property type="entry name" value="PH_domain"/>
</dbReference>
<dbReference type="PROSITE" id="PS50003">
    <property type="entry name" value="PH_DOMAIN"/>
    <property type="match status" value="1"/>
</dbReference>
<evidence type="ECO:0000259" key="1">
    <source>
        <dbReference type="PROSITE" id="PS50003"/>
    </source>
</evidence>
<dbReference type="InterPro" id="IPR011993">
    <property type="entry name" value="PH-like_dom_sf"/>
</dbReference>
<dbReference type="SUPFAM" id="SSF50729">
    <property type="entry name" value="PH domain-like"/>
    <property type="match status" value="1"/>
</dbReference>
<evidence type="ECO:0000313" key="3">
    <source>
        <dbReference type="Ensembl" id="ENSPKIP00000020755.1"/>
    </source>
</evidence>
<reference evidence="3" key="2">
    <citation type="submission" date="2025-09" db="UniProtKB">
        <authorList>
            <consortium name="Ensembl"/>
        </authorList>
    </citation>
    <scope>IDENTIFICATION</scope>
</reference>
<feature type="domain" description="DH" evidence="2">
    <location>
        <begin position="396"/>
        <end position="584"/>
    </location>
</feature>
<dbReference type="Pfam" id="PF00621">
    <property type="entry name" value="RhoGEF"/>
    <property type="match status" value="1"/>
</dbReference>
<reference evidence="3" key="1">
    <citation type="submission" date="2025-08" db="UniProtKB">
        <authorList>
            <consortium name="Ensembl"/>
        </authorList>
    </citation>
    <scope>IDENTIFICATION</scope>
</reference>
<dbReference type="Ensembl" id="ENSPKIT00000001377.1">
    <property type="protein sequence ID" value="ENSPKIP00000020755.1"/>
    <property type="gene ID" value="ENSPKIG00000005402.1"/>
</dbReference>
<dbReference type="Gene3D" id="2.30.29.30">
    <property type="entry name" value="Pleckstrin-homology domain (PH domain)/Phosphotyrosine-binding domain (PTB)"/>
    <property type="match status" value="1"/>
</dbReference>
<sequence>MHSCRASWTCDFVSHGWIQDCLWAPKCIKRGWFLPFTPTDLEYGAWKRHYIVCVSSLDYLTPREAADIYGTLNDPIQDKEELEERRKERWIRQCIREKAAEHKSEFSFPFYRTEGESHILPRQPPLHLLLVSSRVPAYEVGDVVPLLYDHRGSTLEALLFRVERLLQGVMVQSVAVLAEGDAEELDLLQGRCCRVTQKSVLRPDVRQFWERLAGWVSPPTQGASLFIFTPLAASVTGTELMVKLSTLTGLTVCAPTGLATGSYQQILSEWSGGAEFPPRLYFGEAELLSWARQAERLEETLDTIRVQLGPQLKALSQEIRGRAIGEYLQFHFVRKDNPLQYLSLFLQRRSEEICADRTDSVMTQRNQTGAQNHISLIPQEDNVFVCSVCHGIFYILQAMVTAELLHSEKVYIRLLQAIVWVYFGPLKAALDSNRAILSSSKLLTIFSPVLEILEINTVFLEELMARLQDQGPVQHVGDVCLKLCSKLRAYTNFFNNYPTVLRTIDRCREMIPTFRAFLRRHDRTLATSMLSLQELLLLPSSRIEEYLTLFQAAFLHTAPEHPDSSHLSSVLEVLRSYRVFLRKVRRSLQYFSFDNPNHCVTRVYEQVDDLGLFLFNDALVLTRRSVAHLPFWHGCKTSHTFLASVALRVLTLRDITDTKYVKNAFVLESPKRQWICATDTEEEKVSWLSALQGAVGLANGEK</sequence>
<dbReference type="SMART" id="SM00325">
    <property type="entry name" value="RhoGEF"/>
    <property type="match status" value="1"/>
</dbReference>
<dbReference type="STRING" id="1676925.ENSPKIP00000020755"/>
<organism evidence="3 4">
    <name type="scientific">Paramormyrops kingsleyae</name>
    <dbReference type="NCBI Taxonomy" id="1676925"/>
    <lineage>
        <taxon>Eukaryota</taxon>
        <taxon>Metazoa</taxon>
        <taxon>Chordata</taxon>
        <taxon>Craniata</taxon>
        <taxon>Vertebrata</taxon>
        <taxon>Euteleostomi</taxon>
        <taxon>Actinopterygii</taxon>
        <taxon>Neopterygii</taxon>
        <taxon>Teleostei</taxon>
        <taxon>Osteoglossocephala</taxon>
        <taxon>Osteoglossomorpha</taxon>
        <taxon>Osteoglossiformes</taxon>
        <taxon>Mormyridae</taxon>
        <taxon>Paramormyrops</taxon>
    </lineage>
</organism>
<dbReference type="SUPFAM" id="SSF48065">
    <property type="entry name" value="DBL homology domain (DH-domain)"/>
    <property type="match status" value="1"/>
</dbReference>
<dbReference type="AlphaFoldDB" id="A0A3B3RSF3"/>
<protein>
    <submittedName>
        <fullName evidence="3">Epithelial cell transforming 2 like</fullName>
    </submittedName>
</protein>
<dbReference type="InterPro" id="IPR000219">
    <property type="entry name" value="DH_dom"/>
</dbReference>
<proteinExistence type="predicted"/>
<evidence type="ECO:0000259" key="2">
    <source>
        <dbReference type="PROSITE" id="PS50010"/>
    </source>
</evidence>
<dbReference type="InterPro" id="IPR052805">
    <property type="entry name" value="GEF_Ubiquitin-Prot_Reg"/>
</dbReference>
<name>A0A3B3RSF3_9TELE</name>
<keyword evidence="4" id="KW-1185">Reference proteome</keyword>
<dbReference type="PANTHER" id="PTHR46857">
    <property type="entry name" value="EPITHELIAL CELL-TRANSFORMING SEQUENCE 2 ONCOGENE-LIKE"/>
    <property type="match status" value="1"/>
</dbReference>
<accession>A0A3B3RSF3</accession>
<dbReference type="PROSITE" id="PS50010">
    <property type="entry name" value="DH_2"/>
    <property type="match status" value="1"/>
</dbReference>
<dbReference type="GeneTree" id="ENSGT00940000158839"/>
<dbReference type="PANTHER" id="PTHR46857:SF1">
    <property type="entry name" value="EPITHELIAL CELL-TRANSFORMING SEQUENCE 2 ONCOGENE-LIKE"/>
    <property type="match status" value="1"/>
</dbReference>